<keyword evidence="1" id="KW-0238">DNA-binding</keyword>
<accession>A0AAJ4T9G1</accession>
<name>A0AAJ4T9G1_AGRTU</name>
<evidence type="ECO:0000313" key="3">
    <source>
        <dbReference type="EMBL" id="QTG12930.1"/>
    </source>
</evidence>
<evidence type="ECO:0000256" key="1">
    <source>
        <dbReference type="ARBA" id="ARBA00023125"/>
    </source>
</evidence>
<feature type="domain" description="HTH cro/C1-type" evidence="2">
    <location>
        <begin position="25"/>
        <end position="80"/>
    </location>
</feature>
<organism evidence="3 4">
    <name type="scientific">Agrobacterium tumefaciens</name>
    <dbReference type="NCBI Taxonomy" id="358"/>
    <lineage>
        <taxon>Bacteria</taxon>
        <taxon>Pseudomonadati</taxon>
        <taxon>Pseudomonadota</taxon>
        <taxon>Alphaproteobacteria</taxon>
        <taxon>Hyphomicrobiales</taxon>
        <taxon>Rhizobiaceae</taxon>
        <taxon>Rhizobium/Agrobacterium group</taxon>
        <taxon>Agrobacterium</taxon>
        <taxon>Agrobacterium tumefaciens complex</taxon>
    </lineage>
</organism>
<dbReference type="SMART" id="SM00530">
    <property type="entry name" value="HTH_XRE"/>
    <property type="match status" value="1"/>
</dbReference>
<gene>
    <name evidence="3" type="ORF">G6M86_06595</name>
</gene>
<protein>
    <submittedName>
        <fullName evidence="3">Helix-turn-helix transcriptional regulator</fullName>
    </submittedName>
</protein>
<dbReference type="Proteomes" id="UP000663946">
    <property type="component" value="Chromosome 1"/>
</dbReference>
<dbReference type="PROSITE" id="PS50943">
    <property type="entry name" value="HTH_CROC1"/>
    <property type="match status" value="1"/>
</dbReference>
<dbReference type="SUPFAM" id="SSF47413">
    <property type="entry name" value="lambda repressor-like DNA-binding domains"/>
    <property type="match status" value="1"/>
</dbReference>
<dbReference type="RefSeq" id="WP_333721971.1">
    <property type="nucleotide sequence ID" value="NZ_CP049216.1"/>
</dbReference>
<dbReference type="PANTHER" id="PTHR46558">
    <property type="entry name" value="TRACRIPTIONAL REGULATORY PROTEIN-RELATED-RELATED"/>
    <property type="match status" value="1"/>
</dbReference>
<proteinExistence type="predicted"/>
<dbReference type="EMBL" id="CP049216">
    <property type="protein sequence ID" value="QTG12930.1"/>
    <property type="molecule type" value="Genomic_DNA"/>
</dbReference>
<reference evidence="3" key="1">
    <citation type="submission" date="2020-02" db="EMBL/GenBank/DDBJ databases">
        <title>Unexpected conservation and global transmission of agrobacterial virulence plasmids.</title>
        <authorList>
            <person name="Weisberg A.J."/>
            <person name="Davis E.W. II"/>
            <person name="Tabima J.R."/>
            <person name="Belcher M.S."/>
            <person name="Miller M."/>
            <person name="Kuo C.-H."/>
            <person name="Loper J.E."/>
            <person name="Grunwald N.J."/>
            <person name="Putnam M.L."/>
            <person name="Chang J.H."/>
        </authorList>
    </citation>
    <scope>NUCLEOTIDE SEQUENCE</scope>
    <source>
        <strain evidence="3">Q15/94</strain>
    </source>
</reference>
<dbReference type="PANTHER" id="PTHR46558:SF3">
    <property type="entry name" value="TRANSCRIPTIONAL REGULATOR"/>
    <property type="match status" value="1"/>
</dbReference>
<dbReference type="CDD" id="cd00093">
    <property type="entry name" value="HTH_XRE"/>
    <property type="match status" value="1"/>
</dbReference>
<dbReference type="InterPro" id="IPR010982">
    <property type="entry name" value="Lambda_DNA-bd_dom_sf"/>
</dbReference>
<evidence type="ECO:0000313" key="4">
    <source>
        <dbReference type="Proteomes" id="UP000663946"/>
    </source>
</evidence>
<dbReference type="GO" id="GO:0003677">
    <property type="term" value="F:DNA binding"/>
    <property type="evidence" value="ECO:0007669"/>
    <property type="project" value="UniProtKB-KW"/>
</dbReference>
<dbReference type="AlphaFoldDB" id="A0AAJ4T9G1"/>
<dbReference type="Gene3D" id="1.10.260.40">
    <property type="entry name" value="lambda repressor-like DNA-binding domains"/>
    <property type="match status" value="1"/>
</dbReference>
<dbReference type="Pfam" id="PF01381">
    <property type="entry name" value="HTH_3"/>
    <property type="match status" value="1"/>
</dbReference>
<dbReference type="InterPro" id="IPR001387">
    <property type="entry name" value="Cro/C1-type_HTH"/>
</dbReference>
<sequence length="114" mass="12922">MLDIETNERPKRSGRSIDQQIGAAVRDARKARGMSQTDLGQYIHVTFQQVQKYEKGTNRIAVSTLLDICRALDVAPIDILTGLIDPEKKTEMSEVLQENRDLKEQLAKVRRLVS</sequence>
<evidence type="ECO:0000259" key="2">
    <source>
        <dbReference type="PROSITE" id="PS50943"/>
    </source>
</evidence>